<accession>A0A2W5ACC3</accession>
<reference evidence="15 16" key="1">
    <citation type="submission" date="2017-08" db="EMBL/GenBank/DDBJ databases">
        <title>Infants hospitalized years apart are colonized by the same room-sourced microbial strains.</title>
        <authorList>
            <person name="Brooks B."/>
            <person name="Olm M.R."/>
            <person name="Firek B.A."/>
            <person name="Baker R."/>
            <person name="Thomas B.C."/>
            <person name="Morowitz M.J."/>
            <person name="Banfield J.F."/>
        </authorList>
    </citation>
    <scope>NUCLEOTIDE SEQUENCE [LARGE SCALE GENOMIC DNA]</scope>
    <source>
        <strain evidence="15">S2_018_000_R2_101</strain>
    </source>
</reference>
<dbReference type="InterPro" id="IPR036942">
    <property type="entry name" value="Beta-barrel_TonB_sf"/>
</dbReference>
<keyword evidence="8 9" id="KW-0998">Cell outer membrane</keyword>
<dbReference type="SUPFAM" id="SSF56935">
    <property type="entry name" value="Porins"/>
    <property type="match status" value="1"/>
</dbReference>
<feature type="domain" description="TonB-dependent receptor-like beta-barrel" evidence="13">
    <location>
        <begin position="392"/>
        <end position="951"/>
    </location>
</feature>
<evidence type="ECO:0000256" key="5">
    <source>
        <dbReference type="ARBA" id="ARBA00022729"/>
    </source>
</evidence>
<proteinExistence type="inferred from homology"/>
<evidence type="ECO:0000259" key="13">
    <source>
        <dbReference type="Pfam" id="PF00593"/>
    </source>
</evidence>
<evidence type="ECO:0000256" key="10">
    <source>
        <dbReference type="PROSITE-ProRule" id="PRU10144"/>
    </source>
</evidence>
<sequence>MLNKILRERLLASTFITGALLVGAPAFAQTQPADTATADTAEAGSDIVVTGTLIRNPNLQLSSPVNVTTSDEIELKQSNTAESLLREIPGIVPSIGSAVNNGNGGGSFVNLRGLGSNRNIVVIDGVRLTPFDLVGRFDLNNIPVALVERVDVLTGGSATTYGADAVSGVVNFITKQDFSGVELTAAEQINERGDGNTFRIDATIGANFDDGRGNAVFSIGYQNTDPVYQGDRGYSLQNYDSFSGASSGSGTSVPSRFSLPGQGTRQINPTTGSLVPTYSLFNFNPYNIFQTPFKRFNMYGAAHYELTDNIEIYTRGLFSKNTVNTIIAPSGAFALAVQIPLSNPYMPAAARAQFCAANGISTAACDAAATATSPTDPNYRTVTTNLSRRTTEVGPRISEFTTTYFDYRLGFRGSITDSISWDIFGSYGESDNTQTQKGYTLNSRFRQALLATNKTTCLTDTNGCVPVDVFGAQGAITPAMAGFLTGESQVQTRTTLAQARATVSGDFGVSTPWASNPISFAVGGEYRKYTARQASDLLSQSGDLGGSGGASPNIDGGFDVYEAFGELIAPIVEDKPLFKSLTLEAGVRYSHYTVFAPGDPKFNTTTWKAGGSWEPVADLKIRGNYAHSVRAPNISELFSPVNTTLTNLANDPCARVDANGRSLGLPALSGELRAVCLAQGATAATIDNIPVPTSGQINTTGGGNVDLKPEKSNSWTVGVVLTPSFLPGFSATVDYYKIKVTGAIASQTPGDAVIACFGPAGANGIYTPAAGASTSAACTSIGRDPLTGSLSGDASTTKGIPQTLTNLGSLDTDGIDLTLNYKRDLGFANLSLGFVGNWTNHSRFNSNPAAGADNRECVGLYSVNCASIQPKFQWSQRTTLSFKTFDVSLLWRHIDKVRYEDGDAYVGALIGGNLAGKEVDFNKIPAFNYLDLSTRFDVADNLTVTLTVQNLLDKQPPLVGSTVGSAAYNSGNTYPSTYDAMGRRYGIQARLRF</sequence>
<keyword evidence="3 9" id="KW-1134">Transmembrane beta strand</keyword>
<keyword evidence="15" id="KW-0675">Receptor</keyword>
<dbReference type="Gene3D" id="2.40.170.20">
    <property type="entry name" value="TonB-dependent receptor, beta-barrel domain"/>
    <property type="match status" value="1"/>
</dbReference>
<keyword evidence="2 9" id="KW-0813">Transport</keyword>
<dbReference type="InterPro" id="IPR039426">
    <property type="entry name" value="TonB-dep_rcpt-like"/>
</dbReference>
<organism evidence="15 16">
    <name type="scientific">Sphingomonas sanxanigenens</name>
    <dbReference type="NCBI Taxonomy" id="397260"/>
    <lineage>
        <taxon>Bacteria</taxon>
        <taxon>Pseudomonadati</taxon>
        <taxon>Pseudomonadota</taxon>
        <taxon>Alphaproteobacteria</taxon>
        <taxon>Sphingomonadales</taxon>
        <taxon>Sphingomonadaceae</taxon>
        <taxon>Sphingomonas</taxon>
    </lineage>
</organism>
<feature type="chain" id="PRO_5016169755" evidence="12">
    <location>
        <begin position="29"/>
        <end position="993"/>
    </location>
</feature>
<evidence type="ECO:0000256" key="8">
    <source>
        <dbReference type="ARBA" id="ARBA00023237"/>
    </source>
</evidence>
<evidence type="ECO:0000313" key="15">
    <source>
        <dbReference type="EMBL" id="PZO92270.1"/>
    </source>
</evidence>
<dbReference type="AlphaFoldDB" id="A0A2W5ACC3"/>
<dbReference type="InterPro" id="IPR037066">
    <property type="entry name" value="Plug_dom_sf"/>
</dbReference>
<evidence type="ECO:0000256" key="3">
    <source>
        <dbReference type="ARBA" id="ARBA00022452"/>
    </source>
</evidence>
<dbReference type="PANTHER" id="PTHR47234:SF2">
    <property type="entry name" value="TONB-DEPENDENT RECEPTOR"/>
    <property type="match status" value="1"/>
</dbReference>
<keyword evidence="5 12" id="KW-0732">Signal</keyword>
<evidence type="ECO:0000256" key="9">
    <source>
        <dbReference type="PROSITE-ProRule" id="PRU01360"/>
    </source>
</evidence>
<evidence type="ECO:0000256" key="11">
    <source>
        <dbReference type="RuleBase" id="RU003357"/>
    </source>
</evidence>
<comment type="similarity">
    <text evidence="9 11">Belongs to the TonB-dependent receptor family.</text>
</comment>
<protein>
    <submittedName>
        <fullName evidence="15">TonB-dependent receptor</fullName>
    </submittedName>
</protein>
<dbReference type="PROSITE" id="PS01156">
    <property type="entry name" value="TONB_DEPENDENT_REC_2"/>
    <property type="match status" value="1"/>
</dbReference>
<gene>
    <name evidence="15" type="ORF">DI623_00510</name>
</gene>
<evidence type="ECO:0000256" key="7">
    <source>
        <dbReference type="ARBA" id="ARBA00023136"/>
    </source>
</evidence>
<dbReference type="Gene3D" id="2.170.130.10">
    <property type="entry name" value="TonB-dependent receptor, plug domain"/>
    <property type="match status" value="1"/>
</dbReference>
<dbReference type="EMBL" id="QFNN01000001">
    <property type="protein sequence ID" value="PZO92270.1"/>
    <property type="molecule type" value="Genomic_DNA"/>
</dbReference>
<evidence type="ECO:0000256" key="12">
    <source>
        <dbReference type="SAM" id="SignalP"/>
    </source>
</evidence>
<keyword evidence="6 11" id="KW-0798">TonB box</keyword>
<feature type="short sequence motif" description="TonB C-terminal box" evidence="10">
    <location>
        <begin position="976"/>
        <end position="993"/>
    </location>
</feature>
<keyword evidence="7 9" id="KW-0472">Membrane</keyword>
<evidence type="ECO:0000256" key="1">
    <source>
        <dbReference type="ARBA" id="ARBA00004571"/>
    </source>
</evidence>
<dbReference type="PROSITE" id="PS52016">
    <property type="entry name" value="TONB_DEPENDENT_REC_3"/>
    <property type="match status" value="1"/>
</dbReference>
<keyword evidence="4 9" id="KW-0812">Transmembrane</keyword>
<dbReference type="InterPro" id="IPR010917">
    <property type="entry name" value="TonB_rcpt_CS"/>
</dbReference>
<dbReference type="Proteomes" id="UP000249066">
    <property type="component" value="Unassembled WGS sequence"/>
</dbReference>
<dbReference type="InterPro" id="IPR012910">
    <property type="entry name" value="Plug_dom"/>
</dbReference>
<evidence type="ECO:0000256" key="4">
    <source>
        <dbReference type="ARBA" id="ARBA00022692"/>
    </source>
</evidence>
<comment type="subcellular location">
    <subcellularLocation>
        <location evidence="1 9">Cell outer membrane</location>
        <topology evidence="1 9">Multi-pass membrane protein</topology>
    </subcellularLocation>
</comment>
<name>A0A2W5ACC3_9SPHN</name>
<comment type="caution">
    <text evidence="15">The sequence shown here is derived from an EMBL/GenBank/DDBJ whole genome shotgun (WGS) entry which is preliminary data.</text>
</comment>
<dbReference type="InterPro" id="IPR000531">
    <property type="entry name" value="Beta-barrel_TonB"/>
</dbReference>
<feature type="domain" description="TonB-dependent receptor plug" evidence="14">
    <location>
        <begin position="60"/>
        <end position="169"/>
    </location>
</feature>
<feature type="signal peptide" evidence="12">
    <location>
        <begin position="1"/>
        <end position="28"/>
    </location>
</feature>
<evidence type="ECO:0000313" key="16">
    <source>
        <dbReference type="Proteomes" id="UP000249066"/>
    </source>
</evidence>
<dbReference type="Pfam" id="PF07715">
    <property type="entry name" value="Plug"/>
    <property type="match status" value="1"/>
</dbReference>
<evidence type="ECO:0000259" key="14">
    <source>
        <dbReference type="Pfam" id="PF07715"/>
    </source>
</evidence>
<dbReference type="GO" id="GO:0009279">
    <property type="term" value="C:cell outer membrane"/>
    <property type="evidence" value="ECO:0007669"/>
    <property type="project" value="UniProtKB-SubCell"/>
</dbReference>
<evidence type="ECO:0000256" key="2">
    <source>
        <dbReference type="ARBA" id="ARBA00022448"/>
    </source>
</evidence>
<dbReference type="PANTHER" id="PTHR47234">
    <property type="match status" value="1"/>
</dbReference>
<evidence type="ECO:0000256" key="6">
    <source>
        <dbReference type="ARBA" id="ARBA00023077"/>
    </source>
</evidence>
<dbReference type="Pfam" id="PF00593">
    <property type="entry name" value="TonB_dep_Rec_b-barrel"/>
    <property type="match status" value="1"/>
</dbReference>